<sequence length="62" mass="7015">MIQPLRGLAAFPEDLNSVPSTLIRLLTTTCNYSFRGSDTLFWPLCTPAFPCMCTHTHTHIYI</sequence>
<dbReference type="Proteomes" id="UP000234681">
    <property type="component" value="Chromosome 4"/>
</dbReference>
<gene>
    <name evidence="1" type="ORF">rCG_56744</name>
</gene>
<dbReference type="EMBL" id="CH474057">
    <property type="protein sequence ID" value="EDL86434.1"/>
    <property type="molecule type" value="Genomic_DNA"/>
</dbReference>
<dbReference type="AlphaFoldDB" id="A6KJN2"/>
<evidence type="ECO:0000313" key="1">
    <source>
        <dbReference type="EMBL" id="EDL86434.1"/>
    </source>
</evidence>
<name>A6KJN2_RAT</name>
<proteinExistence type="predicted"/>
<reference evidence="2" key="1">
    <citation type="submission" date="2005-09" db="EMBL/GenBank/DDBJ databases">
        <authorList>
            <person name="Mural R.J."/>
            <person name="Li P.W."/>
            <person name="Adams M.D."/>
            <person name="Amanatides P.G."/>
            <person name="Baden-Tillson H."/>
            <person name="Barnstead M."/>
            <person name="Chin S.H."/>
            <person name="Dew I."/>
            <person name="Evans C.A."/>
            <person name="Ferriera S."/>
            <person name="Flanigan M."/>
            <person name="Fosler C."/>
            <person name="Glodek A."/>
            <person name="Gu Z."/>
            <person name="Holt R.A."/>
            <person name="Jennings D."/>
            <person name="Kraft C.L."/>
            <person name="Lu F."/>
            <person name="Nguyen T."/>
            <person name="Nusskern D.R."/>
            <person name="Pfannkoch C.M."/>
            <person name="Sitter C."/>
            <person name="Sutton G.G."/>
            <person name="Venter J.C."/>
            <person name="Wang Z."/>
            <person name="Woodage T."/>
            <person name="Zheng X.H."/>
            <person name="Zhong F."/>
        </authorList>
    </citation>
    <scope>NUCLEOTIDE SEQUENCE [LARGE SCALE GENOMIC DNA]</scope>
    <source>
        <strain>BN</strain>
        <strain evidence="2">Sprague-Dawley</strain>
    </source>
</reference>
<accession>A6KJN2</accession>
<organism evidence="1 2">
    <name type="scientific">Rattus norvegicus</name>
    <name type="common">Rat</name>
    <dbReference type="NCBI Taxonomy" id="10116"/>
    <lineage>
        <taxon>Eukaryota</taxon>
        <taxon>Metazoa</taxon>
        <taxon>Chordata</taxon>
        <taxon>Craniata</taxon>
        <taxon>Vertebrata</taxon>
        <taxon>Euteleostomi</taxon>
        <taxon>Mammalia</taxon>
        <taxon>Eutheria</taxon>
        <taxon>Euarchontoglires</taxon>
        <taxon>Glires</taxon>
        <taxon>Rodentia</taxon>
        <taxon>Myomorpha</taxon>
        <taxon>Muroidea</taxon>
        <taxon>Muridae</taxon>
        <taxon>Murinae</taxon>
        <taxon>Rattus</taxon>
    </lineage>
</organism>
<protein>
    <submittedName>
        <fullName evidence="1">RCG56744</fullName>
    </submittedName>
</protein>
<evidence type="ECO:0000313" key="2">
    <source>
        <dbReference type="Proteomes" id="UP000234681"/>
    </source>
</evidence>